<evidence type="ECO:0000313" key="8">
    <source>
        <dbReference type="Proteomes" id="UP001306508"/>
    </source>
</evidence>
<dbReference type="SUPFAM" id="SSF52467">
    <property type="entry name" value="DHS-like NAD/FAD-binding domain"/>
    <property type="match status" value="1"/>
</dbReference>
<dbReference type="GO" id="GO:0005634">
    <property type="term" value="C:nucleus"/>
    <property type="evidence" value="ECO:0007669"/>
    <property type="project" value="TreeGrafter"/>
</dbReference>
<feature type="binding site" evidence="5">
    <location>
        <position position="283"/>
    </location>
    <ligand>
        <name>Zn(2+)</name>
        <dbReference type="ChEBI" id="CHEBI:29105"/>
    </ligand>
</feature>
<dbReference type="GO" id="GO:1990414">
    <property type="term" value="P:replication-born double-strand break repair via sister chromatid exchange"/>
    <property type="evidence" value="ECO:0007669"/>
    <property type="project" value="TreeGrafter"/>
</dbReference>
<feature type="active site" description="Proton acceptor" evidence="5">
    <location>
        <position position="239"/>
    </location>
</feature>
<evidence type="ECO:0000256" key="2">
    <source>
        <dbReference type="ARBA" id="ARBA00022491"/>
    </source>
</evidence>
<gene>
    <name evidence="7" type="ORF">RI543_004228</name>
</gene>
<dbReference type="EMBL" id="JAWIZZ010000053">
    <property type="protein sequence ID" value="KAK5778560.1"/>
    <property type="molecule type" value="Genomic_DNA"/>
</dbReference>
<evidence type="ECO:0000256" key="4">
    <source>
        <dbReference type="ARBA" id="ARBA00023027"/>
    </source>
</evidence>
<dbReference type="InterPro" id="IPR050134">
    <property type="entry name" value="NAD-dep_sirtuin_deacylases"/>
</dbReference>
<sequence length="406" mass="46593">MTILLTPPPTIEKTERKSFKNRQYHPNDTDIQIETQSKNIVPTFLLPKLKELEDKKSNKYIKPFYTIKKNKPPKNSILDLNTNIDKNSKNDSKKLTFLKSVFNNCTNIVMITGAGISTKAGIPDFRSNEIGLFKQRLTDSKIKDNKSLFDINLIYSSNEYTLQFNKLIRNLHNLSQSNTPTPFHYLIDNLISRGQIKRIYTQNIDSMETQLNSFKDLDPIQFFTKLPTKSPYPKLIQLHGSINYTQCNKCHQIKPLNPYDFITELDTSETKIDQILIPHCSQCEEFEEVRKIAGIRSKGVGILRPKIVLYNELHPDGDEIARIINYDIKSKKIDCLMIVGTTLEIPGVRDLIKGIIKNMRPQRLLGKFVVIFISNELPNNNILKLFGDDGIDLIVHGDCQDLVNLV</sequence>
<feature type="binding site" evidence="5">
    <location>
        <position position="247"/>
    </location>
    <ligand>
        <name>Zn(2+)</name>
        <dbReference type="ChEBI" id="CHEBI:29105"/>
    </ligand>
</feature>
<dbReference type="Proteomes" id="UP001306508">
    <property type="component" value="Unassembled WGS sequence"/>
</dbReference>
<protein>
    <recommendedName>
        <fullName evidence="6">Deacetylase sirtuin-type domain-containing protein</fullName>
    </recommendedName>
</protein>
<keyword evidence="5" id="KW-0862">Zinc</keyword>
<feature type="binding site" evidence="5">
    <location>
        <position position="280"/>
    </location>
    <ligand>
        <name>Zn(2+)</name>
        <dbReference type="ChEBI" id="CHEBI:29105"/>
    </ligand>
</feature>
<feature type="binding site" evidence="5">
    <location>
        <position position="250"/>
    </location>
    <ligand>
        <name>Zn(2+)</name>
        <dbReference type="ChEBI" id="CHEBI:29105"/>
    </ligand>
</feature>
<keyword evidence="8" id="KW-1185">Reference proteome</keyword>
<dbReference type="AlphaFoldDB" id="A0AAN8A7V5"/>
<dbReference type="GO" id="GO:0031934">
    <property type="term" value="C:mating-type region heterochromatin"/>
    <property type="evidence" value="ECO:0007669"/>
    <property type="project" value="TreeGrafter"/>
</dbReference>
<keyword evidence="5" id="KW-0479">Metal-binding</keyword>
<dbReference type="Gene3D" id="3.30.1600.10">
    <property type="entry name" value="SIR2/SIRT2 'Small Domain"/>
    <property type="match status" value="1"/>
</dbReference>
<dbReference type="GO" id="GO:0031508">
    <property type="term" value="P:pericentric heterochromatin formation"/>
    <property type="evidence" value="ECO:0007669"/>
    <property type="project" value="TreeGrafter"/>
</dbReference>
<dbReference type="GO" id="GO:0000122">
    <property type="term" value="P:negative regulation of transcription by RNA polymerase II"/>
    <property type="evidence" value="ECO:0007669"/>
    <property type="project" value="TreeGrafter"/>
</dbReference>
<keyword evidence="2" id="KW-0678">Repressor</keyword>
<dbReference type="GO" id="GO:0017136">
    <property type="term" value="F:histone deacetylase activity, NAD-dependent"/>
    <property type="evidence" value="ECO:0007669"/>
    <property type="project" value="TreeGrafter"/>
</dbReference>
<comment type="similarity">
    <text evidence="1">Belongs to the sirtuin family. Class I subfamily.</text>
</comment>
<evidence type="ECO:0000259" key="6">
    <source>
        <dbReference type="PROSITE" id="PS50305"/>
    </source>
</evidence>
<comment type="caution">
    <text evidence="7">The sequence shown here is derived from an EMBL/GenBank/DDBJ whole genome shotgun (WGS) entry which is preliminary data.</text>
</comment>
<dbReference type="PANTHER" id="PTHR11085">
    <property type="entry name" value="NAD-DEPENDENT PROTEIN DEACYLASE SIRTUIN-5, MITOCHONDRIAL-RELATED"/>
    <property type="match status" value="1"/>
</dbReference>
<dbReference type="InterPro" id="IPR026591">
    <property type="entry name" value="Sirtuin_cat_small_dom_sf"/>
</dbReference>
<dbReference type="InterPro" id="IPR029035">
    <property type="entry name" value="DHS-like_NAD/FAD-binding_dom"/>
</dbReference>
<keyword evidence="4" id="KW-0520">NAD</keyword>
<organism evidence="7 8">
    <name type="scientific">Arxiozyma heterogenica</name>
    <dbReference type="NCBI Taxonomy" id="278026"/>
    <lineage>
        <taxon>Eukaryota</taxon>
        <taxon>Fungi</taxon>
        <taxon>Dikarya</taxon>
        <taxon>Ascomycota</taxon>
        <taxon>Saccharomycotina</taxon>
        <taxon>Saccharomycetes</taxon>
        <taxon>Saccharomycetales</taxon>
        <taxon>Saccharomycetaceae</taxon>
        <taxon>Arxiozyma</taxon>
    </lineage>
</organism>
<dbReference type="PROSITE" id="PS50305">
    <property type="entry name" value="SIRTUIN"/>
    <property type="match status" value="1"/>
</dbReference>
<keyword evidence="3" id="KW-0808">Transferase</keyword>
<dbReference type="InterPro" id="IPR026590">
    <property type="entry name" value="Ssirtuin_cat_dom"/>
</dbReference>
<dbReference type="PANTHER" id="PTHR11085:SF15">
    <property type="entry name" value="NAD-DEPENDENT HISTONE DEACETYLASE HST4"/>
    <property type="match status" value="1"/>
</dbReference>
<evidence type="ECO:0000256" key="5">
    <source>
        <dbReference type="PROSITE-ProRule" id="PRU00236"/>
    </source>
</evidence>
<proteinExistence type="inferred from homology"/>
<evidence type="ECO:0000256" key="3">
    <source>
        <dbReference type="ARBA" id="ARBA00022679"/>
    </source>
</evidence>
<name>A0AAN8A7V5_9SACH</name>
<dbReference type="Gene3D" id="3.40.50.1220">
    <property type="entry name" value="TPP-binding domain"/>
    <property type="match status" value="1"/>
</dbReference>
<dbReference type="GO" id="GO:0046872">
    <property type="term" value="F:metal ion binding"/>
    <property type="evidence" value="ECO:0007669"/>
    <property type="project" value="UniProtKB-KW"/>
</dbReference>
<evidence type="ECO:0000313" key="7">
    <source>
        <dbReference type="EMBL" id="KAK5778560.1"/>
    </source>
</evidence>
<evidence type="ECO:0000256" key="1">
    <source>
        <dbReference type="ARBA" id="ARBA00006924"/>
    </source>
</evidence>
<accession>A0AAN8A7V5</accession>
<dbReference type="InterPro" id="IPR003000">
    <property type="entry name" value="Sirtuin"/>
</dbReference>
<dbReference type="GO" id="GO:0070403">
    <property type="term" value="F:NAD+ binding"/>
    <property type="evidence" value="ECO:0007669"/>
    <property type="project" value="InterPro"/>
</dbReference>
<dbReference type="GO" id="GO:0006282">
    <property type="term" value="P:regulation of DNA repair"/>
    <property type="evidence" value="ECO:0007669"/>
    <property type="project" value="TreeGrafter"/>
</dbReference>
<reference evidence="8" key="1">
    <citation type="submission" date="2023-07" db="EMBL/GenBank/DDBJ databases">
        <title>A draft genome of Kazachstania heterogenica Y-27499.</title>
        <authorList>
            <person name="Donic C."/>
            <person name="Kralova J.S."/>
            <person name="Fidel L."/>
            <person name="Ben-Dor S."/>
            <person name="Jung S."/>
        </authorList>
    </citation>
    <scope>NUCLEOTIDE SEQUENCE [LARGE SCALE GENOMIC DNA]</scope>
    <source>
        <strain evidence="8">Y27499</strain>
    </source>
</reference>
<feature type="domain" description="Deacetylase sirtuin-type" evidence="6">
    <location>
        <begin position="87"/>
        <end position="406"/>
    </location>
</feature>
<dbReference type="Pfam" id="PF02146">
    <property type="entry name" value="SIR2"/>
    <property type="match status" value="2"/>
</dbReference>